<dbReference type="GO" id="GO:0003677">
    <property type="term" value="F:DNA binding"/>
    <property type="evidence" value="ECO:0007669"/>
    <property type="project" value="UniProtKB-KW"/>
</dbReference>
<gene>
    <name evidence="6" type="primary">syrM1</name>
    <name evidence="6" type="ORF">NCTC13336_02078</name>
</gene>
<accession>A0A377R5C1</accession>
<dbReference type="PANTHER" id="PTHR30118:SF15">
    <property type="entry name" value="TRANSCRIPTIONAL REGULATORY PROTEIN"/>
    <property type="match status" value="1"/>
</dbReference>
<dbReference type="AlphaFoldDB" id="A0A377R5C1"/>
<dbReference type="PRINTS" id="PR00039">
    <property type="entry name" value="HTHLYSR"/>
</dbReference>
<dbReference type="InterPro" id="IPR036390">
    <property type="entry name" value="WH_DNA-bd_sf"/>
</dbReference>
<protein>
    <submittedName>
        <fullName evidence="6">Symbiotic regulator homolog 1</fullName>
    </submittedName>
</protein>
<evidence type="ECO:0000256" key="1">
    <source>
        <dbReference type="ARBA" id="ARBA00009437"/>
    </source>
</evidence>
<dbReference type="InterPro" id="IPR005119">
    <property type="entry name" value="LysR_subst-bd"/>
</dbReference>
<dbReference type="Proteomes" id="UP000254293">
    <property type="component" value="Unassembled WGS sequence"/>
</dbReference>
<keyword evidence="7" id="KW-1185">Reference proteome</keyword>
<sequence>MKLPANLDLNLLKALYVLLEERNVTRAAGRLALSQSAVSGMLARLRLYFGDEILVRTPQGMVPTERAAAFAAPLARIFGEIDALVRPADFDPAAQDTVFRIGVADDGFYSVGIPFLRRLQTLAPNVKTAFFNLHRGQIEEKLAHGALDAAVVAPVAAPERLRYKVLYRERFVCAMRIGHPVLRETWDADTFCRPSYVLGSFFGGVFTGAADETIARMGLRRNVAVSVQSFAQIPAILRQSDLLAVVPSRLVRGEEGLEVREVPFAMDGYDELLVWHERSHADPAHRWLRERLAEAAEEGGDAQKAV</sequence>
<proteinExistence type="inferred from homology"/>
<dbReference type="Pfam" id="PF03466">
    <property type="entry name" value="LysR_substrate"/>
    <property type="match status" value="1"/>
</dbReference>
<dbReference type="InterPro" id="IPR000847">
    <property type="entry name" value="LysR_HTH_N"/>
</dbReference>
<evidence type="ECO:0000259" key="5">
    <source>
        <dbReference type="PROSITE" id="PS50931"/>
    </source>
</evidence>
<organism evidence="6 7">
    <name type="scientific">Kingella potus</name>
    <dbReference type="NCBI Taxonomy" id="265175"/>
    <lineage>
        <taxon>Bacteria</taxon>
        <taxon>Pseudomonadati</taxon>
        <taxon>Pseudomonadota</taxon>
        <taxon>Betaproteobacteria</taxon>
        <taxon>Neisseriales</taxon>
        <taxon>Neisseriaceae</taxon>
        <taxon>Kingella</taxon>
    </lineage>
</organism>
<dbReference type="RefSeq" id="WP_244731321.1">
    <property type="nucleotide sequence ID" value="NZ_CP091516.1"/>
</dbReference>
<feature type="domain" description="HTH lysR-type" evidence="5">
    <location>
        <begin position="7"/>
        <end position="64"/>
    </location>
</feature>
<evidence type="ECO:0000256" key="3">
    <source>
        <dbReference type="ARBA" id="ARBA00023125"/>
    </source>
</evidence>
<name>A0A377R5C1_9NEIS</name>
<reference evidence="6 7" key="1">
    <citation type="submission" date="2018-06" db="EMBL/GenBank/DDBJ databases">
        <authorList>
            <consortium name="Pathogen Informatics"/>
            <person name="Doyle S."/>
        </authorList>
    </citation>
    <scope>NUCLEOTIDE SEQUENCE [LARGE SCALE GENOMIC DNA]</scope>
    <source>
        <strain evidence="6 7">NCTC13336</strain>
    </source>
</reference>
<evidence type="ECO:0000313" key="7">
    <source>
        <dbReference type="Proteomes" id="UP000254293"/>
    </source>
</evidence>
<dbReference type="InterPro" id="IPR050389">
    <property type="entry name" value="LysR-type_TF"/>
</dbReference>
<keyword evidence="4" id="KW-0804">Transcription</keyword>
<dbReference type="SUPFAM" id="SSF46785">
    <property type="entry name" value="Winged helix' DNA-binding domain"/>
    <property type="match status" value="1"/>
</dbReference>
<keyword evidence="2" id="KW-0805">Transcription regulation</keyword>
<dbReference type="Pfam" id="PF00126">
    <property type="entry name" value="HTH_1"/>
    <property type="match status" value="1"/>
</dbReference>
<dbReference type="GO" id="GO:0003700">
    <property type="term" value="F:DNA-binding transcription factor activity"/>
    <property type="evidence" value="ECO:0007669"/>
    <property type="project" value="InterPro"/>
</dbReference>
<dbReference type="Gene3D" id="3.40.190.10">
    <property type="entry name" value="Periplasmic binding protein-like II"/>
    <property type="match status" value="2"/>
</dbReference>
<evidence type="ECO:0000256" key="2">
    <source>
        <dbReference type="ARBA" id="ARBA00023015"/>
    </source>
</evidence>
<dbReference type="Gene3D" id="1.10.10.10">
    <property type="entry name" value="Winged helix-like DNA-binding domain superfamily/Winged helix DNA-binding domain"/>
    <property type="match status" value="1"/>
</dbReference>
<dbReference type="InterPro" id="IPR036388">
    <property type="entry name" value="WH-like_DNA-bd_sf"/>
</dbReference>
<comment type="similarity">
    <text evidence="1">Belongs to the LysR transcriptional regulatory family.</text>
</comment>
<dbReference type="PROSITE" id="PS50931">
    <property type="entry name" value="HTH_LYSR"/>
    <property type="match status" value="1"/>
</dbReference>
<dbReference type="SUPFAM" id="SSF53850">
    <property type="entry name" value="Periplasmic binding protein-like II"/>
    <property type="match status" value="1"/>
</dbReference>
<dbReference type="PANTHER" id="PTHR30118">
    <property type="entry name" value="HTH-TYPE TRANSCRIPTIONAL REGULATOR LEUO-RELATED"/>
    <property type="match status" value="1"/>
</dbReference>
<evidence type="ECO:0000256" key="4">
    <source>
        <dbReference type="ARBA" id="ARBA00023163"/>
    </source>
</evidence>
<keyword evidence="3" id="KW-0238">DNA-binding</keyword>
<evidence type="ECO:0000313" key="6">
    <source>
        <dbReference type="EMBL" id="STR03182.1"/>
    </source>
</evidence>
<dbReference type="EMBL" id="UGJJ01000003">
    <property type="protein sequence ID" value="STR03182.1"/>
    <property type="molecule type" value="Genomic_DNA"/>
</dbReference>